<evidence type="ECO:0000313" key="2">
    <source>
        <dbReference type="EMBL" id="KAJ0960811.1"/>
    </source>
</evidence>
<accession>A0A9D5H2H0</accession>
<dbReference type="InterPro" id="IPR044783">
    <property type="entry name" value="PHYL"/>
</dbReference>
<comment type="caution">
    <text evidence="2">The sequence shown here is derived from an EMBL/GenBank/DDBJ whole genome shotgun (WGS) entry which is preliminary data.</text>
</comment>
<evidence type="ECO:0008006" key="4">
    <source>
        <dbReference type="Google" id="ProtNLM"/>
    </source>
</evidence>
<dbReference type="Gene3D" id="3.30.450.50">
    <property type="entry name" value="Longin domain"/>
    <property type="match status" value="1"/>
</dbReference>
<feature type="region of interest" description="Disordered" evidence="1">
    <location>
        <begin position="123"/>
        <end position="159"/>
    </location>
</feature>
<protein>
    <recommendedName>
        <fullName evidence="4">Longin domain-containing protein</fullName>
    </recommendedName>
</protein>
<evidence type="ECO:0000313" key="3">
    <source>
        <dbReference type="Proteomes" id="UP001085076"/>
    </source>
</evidence>
<dbReference type="OrthoDB" id="1871923at2759"/>
<name>A0A9D5H2H0_9LILI</name>
<dbReference type="Proteomes" id="UP001085076">
    <property type="component" value="Unassembled WGS sequence"/>
</dbReference>
<dbReference type="PANTHER" id="PTHR47461:SF1">
    <property type="entry name" value="PHYTOLONGIN PHYL1.2"/>
    <property type="match status" value="1"/>
</dbReference>
<dbReference type="EMBL" id="JAGGNH010000058">
    <property type="protein sequence ID" value="KAJ0960811.1"/>
    <property type="molecule type" value="Genomic_DNA"/>
</dbReference>
<feature type="compositionally biased region" description="Polar residues" evidence="1">
    <location>
        <begin position="136"/>
        <end position="146"/>
    </location>
</feature>
<organism evidence="2 3">
    <name type="scientific">Dioscorea zingiberensis</name>
    <dbReference type="NCBI Taxonomy" id="325984"/>
    <lineage>
        <taxon>Eukaryota</taxon>
        <taxon>Viridiplantae</taxon>
        <taxon>Streptophyta</taxon>
        <taxon>Embryophyta</taxon>
        <taxon>Tracheophyta</taxon>
        <taxon>Spermatophyta</taxon>
        <taxon>Magnoliopsida</taxon>
        <taxon>Liliopsida</taxon>
        <taxon>Dioscoreales</taxon>
        <taxon>Dioscoreaceae</taxon>
        <taxon>Dioscorea</taxon>
    </lineage>
</organism>
<dbReference type="GO" id="GO:0016020">
    <property type="term" value="C:membrane"/>
    <property type="evidence" value="ECO:0007669"/>
    <property type="project" value="InterPro"/>
</dbReference>
<dbReference type="AlphaFoldDB" id="A0A9D5H2H0"/>
<dbReference type="SUPFAM" id="SSF64356">
    <property type="entry name" value="SNARE-like"/>
    <property type="match status" value="1"/>
</dbReference>
<dbReference type="PANTHER" id="PTHR47461">
    <property type="entry name" value="PHYTOLONGIN PHYL1.2"/>
    <property type="match status" value="1"/>
</dbReference>
<proteinExistence type="predicted"/>
<keyword evidence="3" id="KW-1185">Reference proteome</keyword>
<gene>
    <name evidence="2" type="ORF">J5N97_001312</name>
</gene>
<dbReference type="InterPro" id="IPR011012">
    <property type="entry name" value="Longin-like_dom_sf"/>
</dbReference>
<sequence>MDKVSMDSRITNMVYCCISKGGKVLYSYNGGDRELEALAALCLENTPPFHSWYSHSVGKRTFGFLIVDDCTYFAIVDPCDGSSSVYRFLQHIRDGFRRVSKNGLQDEIFPIIQRLMASLESVNSPAASTEERSPEVWSSSDASPSTKAPLLGKHDKKAKMKERVIEVRDCEEEHVDRGVRIDVSPEQPMRGMSLQKSASTRARGQRLWCRHVKIVAAIDVFLCLLEEHESLFGFSCIYICWIHCVIMKLNWMEVWYSKTLIGGPAVSARFSLLTKICIRAQGLGLLSNLLLMSGLKFS</sequence>
<evidence type="ECO:0000256" key="1">
    <source>
        <dbReference type="SAM" id="MobiDB-lite"/>
    </source>
</evidence>
<reference evidence="2 3" key="1">
    <citation type="journal article" date="2022" name="Hortic Res">
        <title>The genome of Dioscorea zingiberensis sheds light on the biosynthesis, origin and evolution of the medicinally important diosgenin saponins.</title>
        <authorList>
            <person name="Li Y."/>
            <person name="Tan C."/>
            <person name="Li Z."/>
            <person name="Guo J."/>
            <person name="Li S."/>
            <person name="Chen X."/>
            <person name="Wang C."/>
            <person name="Dai X."/>
            <person name="Yang H."/>
            <person name="Song W."/>
            <person name="Hou L."/>
            <person name="Xu J."/>
            <person name="Tong Z."/>
            <person name="Xu A."/>
            <person name="Yuan X."/>
            <person name="Wang W."/>
            <person name="Yang Q."/>
            <person name="Chen L."/>
            <person name="Sun Z."/>
            <person name="Wang K."/>
            <person name="Pan B."/>
            <person name="Chen J."/>
            <person name="Bao Y."/>
            <person name="Liu F."/>
            <person name="Qi X."/>
            <person name="Gang D.R."/>
            <person name="Wen J."/>
            <person name="Li J."/>
        </authorList>
    </citation>
    <scope>NUCLEOTIDE SEQUENCE [LARGE SCALE GENOMIC DNA]</scope>
    <source>
        <strain evidence="2">Dzin_1.0</strain>
    </source>
</reference>